<dbReference type="EMBL" id="BRYA01000269">
    <property type="protein sequence ID" value="GMI45862.1"/>
    <property type="molecule type" value="Genomic_DNA"/>
</dbReference>
<dbReference type="Gene3D" id="3.10.110.10">
    <property type="entry name" value="Ubiquitin Conjugating Enzyme"/>
    <property type="match status" value="1"/>
</dbReference>
<evidence type="ECO:0000256" key="1">
    <source>
        <dbReference type="ARBA" id="ARBA00022679"/>
    </source>
</evidence>
<dbReference type="AlphaFoldDB" id="A0A9W7GHW7"/>
<keyword evidence="2" id="KW-0833">Ubl conjugation pathway</keyword>
<feature type="region of interest" description="Disordered" evidence="3">
    <location>
        <begin position="613"/>
        <end position="641"/>
    </location>
</feature>
<dbReference type="Pfam" id="PF00179">
    <property type="entry name" value="UQ_con"/>
    <property type="match status" value="1"/>
</dbReference>
<dbReference type="PROSITE" id="PS50127">
    <property type="entry name" value="UBC_2"/>
    <property type="match status" value="1"/>
</dbReference>
<reference evidence="6" key="1">
    <citation type="journal article" date="2023" name="Commun. Biol.">
        <title>Genome analysis of Parmales, the sister group of diatoms, reveals the evolutionary specialization of diatoms from phago-mixotrophs to photoautotrophs.</title>
        <authorList>
            <person name="Ban H."/>
            <person name="Sato S."/>
            <person name="Yoshikawa S."/>
            <person name="Yamada K."/>
            <person name="Nakamura Y."/>
            <person name="Ichinomiya M."/>
            <person name="Sato N."/>
            <person name="Blanc-Mathieu R."/>
            <person name="Endo H."/>
            <person name="Kuwata A."/>
            <person name="Ogata H."/>
        </authorList>
    </citation>
    <scope>NUCLEOTIDE SEQUENCE [LARGE SCALE GENOMIC DNA]</scope>
</reference>
<feature type="compositionally biased region" description="Basic residues" evidence="3">
    <location>
        <begin position="46"/>
        <end position="58"/>
    </location>
</feature>
<comment type="caution">
    <text evidence="5">The sequence shown here is derived from an EMBL/GenBank/DDBJ whole genome shotgun (WGS) entry which is preliminary data.</text>
</comment>
<evidence type="ECO:0000313" key="6">
    <source>
        <dbReference type="Proteomes" id="UP001165065"/>
    </source>
</evidence>
<gene>
    <name evidence="5" type="ORF">TrCOL_g8422</name>
</gene>
<name>A0A9W7GHW7_9STRA</name>
<keyword evidence="1" id="KW-0808">Transferase</keyword>
<feature type="region of interest" description="Disordered" evidence="3">
    <location>
        <begin position="38"/>
        <end position="81"/>
    </location>
</feature>
<evidence type="ECO:0000256" key="3">
    <source>
        <dbReference type="SAM" id="MobiDB-lite"/>
    </source>
</evidence>
<dbReference type="GO" id="GO:0016740">
    <property type="term" value="F:transferase activity"/>
    <property type="evidence" value="ECO:0007669"/>
    <property type="project" value="UniProtKB-KW"/>
</dbReference>
<dbReference type="SMART" id="SM00212">
    <property type="entry name" value="UBCc"/>
    <property type="match status" value="1"/>
</dbReference>
<dbReference type="Proteomes" id="UP001165065">
    <property type="component" value="Unassembled WGS sequence"/>
</dbReference>
<keyword evidence="6" id="KW-1185">Reference proteome</keyword>
<evidence type="ECO:0000256" key="2">
    <source>
        <dbReference type="ARBA" id="ARBA00022786"/>
    </source>
</evidence>
<dbReference type="PANTHER" id="PTHR46116">
    <property type="entry name" value="(E3-INDEPENDENT) E2 UBIQUITIN-CONJUGATING ENZYME"/>
    <property type="match status" value="1"/>
</dbReference>
<feature type="domain" description="UBC core" evidence="4">
    <location>
        <begin position="303"/>
        <end position="459"/>
    </location>
</feature>
<dbReference type="InterPro" id="IPR016135">
    <property type="entry name" value="UBQ-conjugating_enzyme/RWD"/>
</dbReference>
<accession>A0A9W7GHW7</accession>
<organism evidence="5 6">
    <name type="scientific">Triparma columacea</name>
    <dbReference type="NCBI Taxonomy" id="722753"/>
    <lineage>
        <taxon>Eukaryota</taxon>
        <taxon>Sar</taxon>
        <taxon>Stramenopiles</taxon>
        <taxon>Ochrophyta</taxon>
        <taxon>Bolidophyceae</taxon>
        <taxon>Parmales</taxon>
        <taxon>Triparmaceae</taxon>
        <taxon>Triparma</taxon>
    </lineage>
</organism>
<sequence>MPKRKASNQIVDIDALDEEEGGLQSALSAIAEFVKIEGGPEAATKGKGKRKATKKKVKAAGSGTGYGNAMTATQRKKHDAQVKRAEADEMTKDGRVKLLLTRLSQTLVDGDGEEVTSDDAADVVNLVNKYLRNDSLVDVGRRKELYGAVFTLLEQLSRDVFTSVKFFKDGTTVNLLANLGAQAKVFKTINAKNLDCLGGGHGEEVGEGIDVLGEDADKIRAETDDVVNALAVALHIESTLAAMNEAVDHARKVGLLIGNEEVKRKKALPPQFKAIELVSMIESKFTSHRFWPARTTIVGSKQKRLLRISNELSTLTTSLPPGIFVRVDTERVDVMKALIIGPKGTPYAEGCFIFDIVLPPNYPVEPPKVLITTTNQNRCRFNPNLYADGKVCLSLLGTWSGEPWNPASSTLLQVLISIHSLIMIDDPFYNEPGYKVGMHPKESKQYNAQVRAATLSYAIKGALSSPDPVFRDAITHHFSTSADLIKSQIQSWTRRAEEGREPSKAKTAIAGYINLVAGGGIISKMEEVKKVGQDCVRLLDDLLASAGAGGGGGGIEVIDINQEPSTTKTKTTTTTTGGGIEVIDVNPKPSTTKTTTTTKTTKTNRDIICLDDDDDDDECTVYEPTTKSGEKGSSSEDAIEL</sequence>
<proteinExistence type="predicted"/>
<dbReference type="InterPro" id="IPR000608">
    <property type="entry name" value="UBC"/>
</dbReference>
<protein>
    <recommendedName>
        <fullName evidence="4">UBC core domain-containing protein</fullName>
    </recommendedName>
</protein>
<dbReference type="CDD" id="cd23810">
    <property type="entry name" value="UBCc_BIRC6"/>
    <property type="match status" value="1"/>
</dbReference>
<dbReference type="OrthoDB" id="203576at2759"/>
<evidence type="ECO:0000259" key="4">
    <source>
        <dbReference type="PROSITE" id="PS50127"/>
    </source>
</evidence>
<evidence type="ECO:0000313" key="5">
    <source>
        <dbReference type="EMBL" id="GMI45862.1"/>
    </source>
</evidence>
<dbReference type="SUPFAM" id="SSF54495">
    <property type="entry name" value="UBC-like"/>
    <property type="match status" value="1"/>
</dbReference>